<dbReference type="GO" id="GO:0006508">
    <property type="term" value="P:proteolysis"/>
    <property type="evidence" value="ECO:0007669"/>
    <property type="project" value="UniProtKB-KW"/>
</dbReference>
<dbReference type="RefSeq" id="WP_069908128.1">
    <property type="nucleotide sequence ID" value="NZ_LAJE02000058.1"/>
</dbReference>
<feature type="compositionally biased region" description="Pro residues" evidence="9">
    <location>
        <begin position="261"/>
        <end position="271"/>
    </location>
</feature>
<evidence type="ECO:0000313" key="10">
    <source>
        <dbReference type="EMBL" id="OEO32739.1"/>
    </source>
</evidence>
<evidence type="ECO:0000256" key="8">
    <source>
        <dbReference type="RuleBase" id="RU364100"/>
    </source>
</evidence>
<dbReference type="InterPro" id="IPR036590">
    <property type="entry name" value="SRAP-like"/>
</dbReference>
<accession>A0A1E5XVY1</accession>
<dbReference type="EC" id="3.4.-.-" evidence="8"/>
<keyword evidence="3" id="KW-0227">DNA damage</keyword>
<evidence type="ECO:0000256" key="9">
    <source>
        <dbReference type="SAM" id="MobiDB-lite"/>
    </source>
</evidence>
<dbReference type="GO" id="GO:0008233">
    <property type="term" value="F:peptidase activity"/>
    <property type="evidence" value="ECO:0007669"/>
    <property type="project" value="UniProtKB-KW"/>
</dbReference>
<dbReference type="PANTHER" id="PTHR13604:SF0">
    <property type="entry name" value="ABASIC SITE PROCESSING PROTEIN HMCES"/>
    <property type="match status" value="1"/>
</dbReference>
<dbReference type="EMBL" id="LAJE02000058">
    <property type="protein sequence ID" value="OEO32739.1"/>
    <property type="molecule type" value="Genomic_DNA"/>
</dbReference>
<dbReference type="Gene3D" id="3.90.1680.20">
    <property type="match status" value="2"/>
</dbReference>
<comment type="caution">
    <text evidence="10">The sequence shown here is derived from an EMBL/GenBank/DDBJ whole genome shotgun (WGS) entry which is preliminary data.</text>
</comment>
<dbReference type="GO" id="GO:0003697">
    <property type="term" value="F:single-stranded DNA binding"/>
    <property type="evidence" value="ECO:0007669"/>
    <property type="project" value="InterPro"/>
</dbReference>
<keyword evidence="6" id="KW-0238">DNA-binding</keyword>
<dbReference type="SUPFAM" id="SSF143081">
    <property type="entry name" value="BB1717-like"/>
    <property type="match status" value="1"/>
</dbReference>
<dbReference type="GO" id="GO:0106300">
    <property type="term" value="P:protein-DNA covalent cross-linking repair"/>
    <property type="evidence" value="ECO:0007669"/>
    <property type="project" value="InterPro"/>
</dbReference>
<protein>
    <recommendedName>
        <fullName evidence="8">Abasic site processing protein</fullName>
        <ecNumber evidence="8">3.4.-.-</ecNumber>
    </recommendedName>
</protein>
<gene>
    <name evidence="10" type="ORF">VW23_010100</name>
</gene>
<name>A0A1E5XVY1_9HYPH</name>
<keyword evidence="5" id="KW-0190">Covalent protein-DNA linkage</keyword>
<dbReference type="InterPro" id="IPR003738">
    <property type="entry name" value="SRAP"/>
</dbReference>
<evidence type="ECO:0000256" key="3">
    <source>
        <dbReference type="ARBA" id="ARBA00022763"/>
    </source>
</evidence>
<evidence type="ECO:0000256" key="1">
    <source>
        <dbReference type="ARBA" id="ARBA00008136"/>
    </source>
</evidence>
<reference evidence="10 11" key="1">
    <citation type="journal article" date="2015" name="Genome Announc.">
        <title>Genome Assemblies of Three Soil-Associated Devosia species: D. insulae, D. limi, and D. soli.</title>
        <authorList>
            <person name="Hassan Y.I."/>
            <person name="Lepp D."/>
            <person name="Zhou T."/>
        </authorList>
    </citation>
    <scope>NUCLEOTIDE SEQUENCE [LARGE SCALE GENOMIC DNA]</scope>
    <source>
        <strain evidence="10 11">DS-56</strain>
    </source>
</reference>
<dbReference type="PANTHER" id="PTHR13604">
    <property type="entry name" value="DC12-RELATED"/>
    <property type="match status" value="1"/>
</dbReference>
<keyword evidence="11" id="KW-1185">Reference proteome</keyword>
<evidence type="ECO:0000256" key="7">
    <source>
        <dbReference type="ARBA" id="ARBA00023239"/>
    </source>
</evidence>
<feature type="region of interest" description="Disordered" evidence="9">
    <location>
        <begin position="245"/>
        <end position="271"/>
    </location>
</feature>
<evidence type="ECO:0000256" key="6">
    <source>
        <dbReference type="ARBA" id="ARBA00023125"/>
    </source>
</evidence>
<dbReference type="Proteomes" id="UP000095463">
    <property type="component" value="Unassembled WGS sequence"/>
</dbReference>
<evidence type="ECO:0000256" key="4">
    <source>
        <dbReference type="ARBA" id="ARBA00022801"/>
    </source>
</evidence>
<evidence type="ECO:0000256" key="2">
    <source>
        <dbReference type="ARBA" id="ARBA00022670"/>
    </source>
</evidence>
<keyword evidence="4 8" id="KW-0378">Hydrolase</keyword>
<dbReference type="OrthoDB" id="9782620at2"/>
<organism evidence="10 11">
    <name type="scientific">Devosia insulae DS-56</name>
    <dbReference type="NCBI Taxonomy" id="1116389"/>
    <lineage>
        <taxon>Bacteria</taxon>
        <taxon>Pseudomonadati</taxon>
        <taxon>Pseudomonadota</taxon>
        <taxon>Alphaproteobacteria</taxon>
        <taxon>Hyphomicrobiales</taxon>
        <taxon>Devosiaceae</taxon>
        <taxon>Devosia</taxon>
    </lineage>
</organism>
<dbReference type="GO" id="GO:0016829">
    <property type="term" value="F:lyase activity"/>
    <property type="evidence" value="ECO:0007669"/>
    <property type="project" value="UniProtKB-KW"/>
</dbReference>
<sequence>MCHAYSITTNVEAIRQMVQTIFGFEVGANIGNLPPQTGVYPDMLAPIIRNQPGLRELIKLRWGMPSSSQALYQAAQARADKIAKKQGRALTAEELAELVRMEPDRGTHNVRNTKSQHWKRWLAPEFRCIVPFTSFAEISNEVGPDGRKLGNAWFAFDDGRPLAFFAGIFAPQWTSVRKTSEGMVTTDLFAFLTTEPNDVIAKTNPDSMPVILRTPAEIATWMTAPWEEAQKLQRALPNGVLQMVSIGNKEDPPPEEEDGPPELPPAQPSLF</sequence>
<keyword evidence="2 8" id="KW-0645">Protease</keyword>
<evidence type="ECO:0000313" key="11">
    <source>
        <dbReference type="Proteomes" id="UP000095463"/>
    </source>
</evidence>
<proteinExistence type="inferred from homology"/>
<comment type="similarity">
    <text evidence="1 8">Belongs to the SOS response-associated peptidase family.</text>
</comment>
<dbReference type="AlphaFoldDB" id="A0A1E5XVY1"/>
<keyword evidence="7" id="KW-0456">Lyase</keyword>
<evidence type="ECO:0000256" key="5">
    <source>
        <dbReference type="ARBA" id="ARBA00023124"/>
    </source>
</evidence>